<evidence type="ECO:0000313" key="1">
    <source>
        <dbReference type="EMBL" id="OQE08701.1"/>
    </source>
</evidence>
<dbReference type="EMBL" id="MDYP01000009">
    <property type="protein sequence ID" value="OQE08701.1"/>
    <property type="molecule type" value="Genomic_DNA"/>
</dbReference>
<evidence type="ECO:0000313" key="2">
    <source>
        <dbReference type="Proteomes" id="UP000191518"/>
    </source>
</evidence>
<gene>
    <name evidence="1" type="ORF">PENVUL_c009G06705</name>
</gene>
<dbReference type="AlphaFoldDB" id="A0A1V6S3S5"/>
<name>A0A1V6S3S5_9EURO</name>
<protein>
    <submittedName>
        <fullName evidence="1">Uncharacterized protein</fullName>
    </submittedName>
</protein>
<dbReference type="Proteomes" id="UP000191518">
    <property type="component" value="Unassembled WGS sequence"/>
</dbReference>
<accession>A0A1V6S3S5</accession>
<proteinExistence type="predicted"/>
<keyword evidence="2" id="KW-1185">Reference proteome</keyword>
<reference evidence="2" key="1">
    <citation type="journal article" date="2017" name="Nat. Microbiol.">
        <title>Global analysis of biosynthetic gene clusters reveals vast potential of secondary metabolite production in Penicillium species.</title>
        <authorList>
            <person name="Nielsen J.C."/>
            <person name="Grijseels S."/>
            <person name="Prigent S."/>
            <person name="Ji B."/>
            <person name="Dainat J."/>
            <person name="Nielsen K.F."/>
            <person name="Frisvad J.C."/>
            <person name="Workman M."/>
            <person name="Nielsen J."/>
        </authorList>
    </citation>
    <scope>NUCLEOTIDE SEQUENCE [LARGE SCALE GENOMIC DNA]</scope>
    <source>
        <strain evidence="2">IBT 29486</strain>
    </source>
</reference>
<organism evidence="1 2">
    <name type="scientific">Penicillium vulpinum</name>
    <dbReference type="NCBI Taxonomy" id="29845"/>
    <lineage>
        <taxon>Eukaryota</taxon>
        <taxon>Fungi</taxon>
        <taxon>Dikarya</taxon>
        <taxon>Ascomycota</taxon>
        <taxon>Pezizomycotina</taxon>
        <taxon>Eurotiomycetes</taxon>
        <taxon>Eurotiomycetidae</taxon>
        <taxon>Eurotiales</taxon>
        <taxon>Aspergillaceae</taxon>
        <taxon>Penicillium</taxon>
    </lineage>
</organism>
<sequence length="96" mass="11100">MDRQDQYDELMARLNALASREADLRDALYANMISTENTNNELRILKIRAYDQDKTMELEVIQEGLREQEVQLTVDHHHACSQCAEVESLLNLLGHT</sequence>
<comment type="caution">
    <text evidence="1">The sequence shown here is derived from an EMBL/GenBank/DDBJ whole genome shotgun (WGS) entry which is preliminary data.</text>
</comment>